<keyword evidence="2" id="KW-1185">Reference proteome</keyword>
<evidence type="ECO:0000313" key="1">
    <source>
        <dbReference type="EMBL" id="KAH7676404.1"/>
    </source>
</evidence>
<organism evidence="1 2">
    <name type="scientific">Dioscorea alata</name>
    <name type="common">Purple yam</name>
    <dbReference type="NCBI Taxonomy" id="55571"/>
    <lineage>
        <taxon>Eukaryota</taxon>
        <taxon>Viridiplantae</taxon>
        <taxon>Streptophyta</taxon>
        <taxon>Embryophyta</taxon>
        <taxon>Tracheophyta</taxon>
        <taxon>Spermatophyta</taxon>
        <taxon>Magnoliopsida</taxon>
        <taxon>Liliopsida</taxon>
        <taxon>Dioscoreales</taxon>
        <taxon>Dioscoreaceae</taxon>
        <taxon>Dioscorea</taxon>
    </lineage>
</organism>
<dbReference type="EMBL" id="CM037017">
    <property type="protein sequence ID" value="KAH7676404.1"/>
    <property type="molecule type" value="Genomic_DNA"/>
</dbReference>
<proteinExistence type="predicted"/>
<keyword evidence="1" id="KW-0808">Transferase</keyword>
<dbReference type="EC" id="2.7.11.1" evidence="1"/>
<gene>
    <name evidence="1" type="ORF">IHE45_07G013000</name>
</gene>
<sequence>NRRPDNQYLNILQSMGQSVHIFDLSGKIIYWNTAAEKLYGYSEFEAIGKDAIELLVDARDFGIGSNIVYRSIKGESWMGKFPVKNKSGERFLAVAANSPFYDDHGIFHWYNLFHLPEKITCQQPLSASIAEKFSNLAAKVTKKVRSRIKTVTMENSLGDLQSDSMTKAWITKKGMSWPWRVTEKDGDNAINRSVWPSIEDNDSYNLRNPSESNMKQSNSMNESKSSSSFNADSSNSVNSSGSTSSNIIQKVEMDNDCLDYEIVWEDLSIGVQIGQGICLNFYFKVFPKCGYSDEAILSFKKEISVMKRLRHPNILLFMGAVTSPEHLSIITEFLPRGSLFRILRRNVNRLDWKRRIHIALDVARGMNYLHKCNPPVIHRDLKSSNLLVDKNWTVKVGDFGLSRLKHETYLMTKSGKGTPQWMAPEVVRDEPSDEKSDVYSYGVILWELVTEKIPWDNLNSMQVIGAVGFMNQRLEMPKDLDPKWESIIKSCWHSDPYCRPSFEELLEKIKELQKQYTTQSQISCLE</sequence>
<keyword evidence="1" id="KW-0723">Serine/threonine-protein kinase</keyword>
<keyword evidence="1" id="KW-0418">Kinase</keyword>
<name>A0ACB7VPN5_DIOAL</name>
<accession>A0ACB7VPN5</accession>
<protein>
    <submittedName>
        <fullName evidence="1">Non-specific serine/threonine protein kinase protein</fullName>
        <ecNumber evidence="1">2.7.11.1</ecNumber>
    </submittedName>
</protein>
<dbReference type="Proteomes" id="UP000827976">
    <property type="component" value="Chromosome 7"/>
</dbReference>
<feature type="non-terminal residue" evidence="1">
    <location>
        <position position="1"/>
    </location>
</feature>
<evidence type="ECO:0000313" key="2">
    <source>
        <dbReference type="Proteomes" id="UP000827976"/>
    </source>
</evidence>
<reference evidence="2" key="1">
    <citation type="journal article" date="2022" name="Nat. Commun.">
        <title>Chromosome evolution and the genetic basis of agronomically important traits in greater yam.</title>
        <authorList>
            <person name="Bredeson J.V."/>
            <person name="Lyons J.B."/>
            <person name="Oniyinde I.O."/>
            <person name="Okereke N.R."/>
            <person name="Kolade O."/>
            <person name="Nnabue I."/>
            <person name="Nwadili C.O."/>
            <person name="Hribova E."/>
            <person name="Parker M."/>
            <person name="Nwogha J."/>
            <person name="Shu S."/>
            <person name="Carlson J."/>
            <person name="Kariba R."/>
            <person name="Muthemba S."/>
            <person name="Knop K."/>
            <person name="Barton G.J."/>
            <person name="Sherwood A.V."/>
            <person name="Lopez-Montes A."/>
            <person name="Asiedu R."/>
            <person name="Jamnadass R."/>
            <person name="Muchugi A."/>
            <person name="Goodstein D."/>
            <person name="Egesi C.N."/>
            <person name="Featherston J."/>
            <person name="Asfaw A."/>
            <person name="Simpson G.G."/>
            <person name="Dolezel J."/>
            <person name="Hendre P.S."/>
            <person name="Van Deynze A."/>
            <person name="Kumar P.L."/>
            <person name="Obidiegwu J.E."/>
            <person name="Bhattacharjee R."/>
            <person name="Rokhsar D.S."/>
        </authorList>
    </citation>
    <scope>NUCLEOTIDE SEQUENCE [LARGE SCALE GENOMIC DNA]</scope>
    <source>
        <strain evidence="2">cv. TDa95/00328</strain>
    </source>
</reference>
<comment type="caution">
    <text evidence="1">The sequence shown here is derived from an EMBL/GenBank/DDBJ whole genome shotgun (WGS) entry which is preliminary data.</text>
</comment>